<evidence type="ECO:0000259" key="2">
    <source>
        <dbReference type="Pfam" id="PF02036"/>
    </source>
</evidence>
<evidence type="ECO:0000256" key="1">
    <source>
        <dbReference type="HAMAP-Rule" id="MF_02215"/>
    </source>
</evidence>
<comment type="function">
    <text evidence="1">Required for ubiquinone (coenzyme Q) biosynthesis. Binds hydrophobic ubiquinone biosynthetic intermediates via its SCP2 domain and is essential for the stability of the Ubi complex. May constitute a docking platform where Ubi enzymes assemble and access their SCP2-bound polyprenyl substrates.</text>
</comment>
<comment type="subcellular location">
    <subcellularLocation>
        <location evidence="1">Cytoplasm</location>
    </subcellularLocation>
</comment>
<dbReference type="SUPFAM" id="SSF55718">
    <property type="entry name" value="SCP-like"/>
    <property type="match status" value="1"/>
</dbReference>
<dbReference type="Pfam" id="PF02036">
    <property type="entry name" value="SCP2"/>
    <property type="match status" value="1"/>
</dbReference>
<comment type="caution">
    <text evidence="3">The sequence shown here is derived from an EMBL/GenBank/DDBJ whole genome shotgun (WGS) entry which is preliminary data.</text>
</comment>
<feature type="domain" description="SCP2" evidence="2">
    <location>
        <begin position="15"/>
        <end position="112"/>
    </location>
</feature>
<keyword evidence="1" id="KW-0831">Ubiquinone biosynthesis</keyword>
<proteinExistence type="inferred from homology"/>
<organism evidence="3 4">
    <name type="scientific">endosymbiont of Lamellibrachia luymesi</name>
    <dbReference type="NCBI Taxonomy" id="2200907"/>
    <lineage>
        <taxon>Bacteria</taxon>
        <taxon>Pseudomonadati</taxon>
        <taxon>Pseudomonadota</taxon>
        <taxon>Gammaproteobacteria</taxon>
        <taxon>sulfur-oxidizing symbionts</taxon>
    </lineage>
</organism>
<dbReference type="GO" id="GO:0005737">
    <property type="term" value="C:cytoplasm"/>
    <property type="evidence" value="ECO:0007669"/>
    <property type="project" value="UniProtKB-SubCell"/>
</dbReference>
<evidence type="ECO:0000313" key="4">
    <source>
        <dbReference type="Proteomes" id="UP000255508"/>
    </source>
</evidence>
<sequence length="204" mass="22590">MTVSAAAFATLEQLINQAIRLDPEAPARLEPMFGRVIRLDLLGFGLSLYLIPEPGGIQLLSNFEGESDCALRGTPLDLAAMRGNRKSADQLFSGAVEIEGDSALAHRFGDFLSALDIDWEEQLSHLTGDLIAHEVGNAARSLFGWGKKLRRTSGQNLQEYLQEELRLLPSRYEIEPFLAGVDTLRDDVERLAARLQRLRDKAIS</sequence>
<evidence type="ECO:0000313" key="3">
    <source>
        <dbReference type="EMBL" id="RDH83433.1"/>
    </source>
</evidence>
<dbReference type="AlphaFoldDB" id="A0A370DF09"/>
<dbReference type="UniPathway" id="UPA00232"/>
<reference evidence="3 4" key="1">
    <citation type="journal article" date="2018" name="ISME J.">
        <title>Endosymbiont genomes yield clues of tubeworm success.</title>
        <authorList>
            <person name="Li Y."/>
            <person name="Liles M.R."/>
            <person name="Halanych K.M."/>
        </authorList>
    </citation>
    <scope>NUCLEOTIDE SEQUENCE [LARGE SCALE GENOMIC DNA]</scope>
    <source>
        <strain evidence="3">A1422</strain>
    </source>
</reference>
<dbReference type="EMBL" id="QFXD01000319">
    <property type="protein sequence ID" value="RDH83433.1"/>
    <property type="molecule type" value="Genomic_DNA"/>
</dbReference>
<dbReference type="PANTHER" id="PTHR38693">
    <property type="entry name" value="UBIQUINONE BIOSYNTHESIS PROTEIN UBIJ"/>
    <property type="match status" value="1"/>
</dbReference>
<dbReference type="PANTHER" id="PTHR38693:SF1">
    <property type="entry name" value="UBIQUINONE BIOSYNTHESIS ACCESSORY FACTOR UBIJ"/>
    <property type="match status" value="1"/>
</dbReference>
<dbReference type="HAMAP" id="MF_02215">
    <property type="entry name" value="UbiJ"/>
    <property type="match status" value="1"/>
</dbReference>
<comment type="pathway">
    <text evidence="1">Cofactor biosynthesis; ubiquinone biosynthesis.</text>
</comment>
<gene>
    <name evidence="1" type="primary">ubiJ</name>
    <name evidence="3" type="ORF">DIZ79_17680</name>
</gene>
<accession>A0A370DF09</accession>
<name>A0A370DF09_9GAMM</name>
<protein>
    <recommendedName>
        <fullName evidence="1">Ubiquinone biosynthesis accessory factor UbiJ</fullName>
    </recommendedName>
</protein>
<dbReference type="InterPro" id="IPR003033">
    <property type="entry name" value="SCP2_sterol-bd_dom"/>
</dbReference>
<comment type="similarity">
    <text evidence="1">Belongs to the UbiJ family.</text>
</comment>
<keyword evidence="1" id="KW-0963">Cytoplasm</keyword>
<dbReference type="Proteomes" id="UP000255508">
    <property type="component" value="Unassembled WGS sequence"/>
</dbReference>
<dbReference type="InterPro" id="IPR036527">
    <property type="entry name" value="SCP2_sterol-bd_dom_sf"/>
</dbReference>
<dbReference type="InterPro" id="IPR038989">
    <property type="entry name" value="UbiJ"/>
</dbReference>
<dbReference type="GO" id="GO:0006744">
    <property type="term" value="P:ubiquinone biosynthetic process"/>
    <property type="evidence" value="ECO:0007669"/>
    <property type="project" value="UniProtKB-UniRule"/>
</dbReference>